<organism evidence="1 2">
    <name type="scientific">Saitoella complicata (strain BCRC 22490 / CBS 7301 / JCM 7358 / NBRC 10748 / NRRL Y-17804)</name>
    <dbReference type="NCBI Taxonomy" id="698492"/>
    <lineage>
        <taxon>Eukaryota</taxon>
        <taxon>Fungi</taxon>
        <taxon>Dikarya</taxon>
        <taxon>Ascomycota</taxon>
        <taxon>Taphrinomycotina</taxon>
        <taxon>Taphrinomycotina incertae sedis</taxon>
        <taxon>Saitoella</taxon>
    </lineage>
</organism>
<evidence type="ECO:0000313" key="1">
    <source>
        <dbReference type="EMBL" id="GAO51419.1"/>
    </source>
</evidence>
<accession>A0A0E9NNL9</accession>
<proteinExistence type="predicted"/>
<reference evidence="1 2" key="1">
    <citation type="journal article" date="2011" name="J. Gen. Appl. Microbiol.">
        <title>Draft genome sequencing of the enigmatic yeast Saitoella complicata.</title>
        <authorList>
            <person name="Nishida H."/>
            <person name="Hamamoto M."/>
            <person name="Sugiyama J."/>
        </authorList>
    </citation>
    <scope>NUCLEOTIDE SEQUENCE [LARGE SCALE GENOMIC DNA]</scope>
    <source>
        <strain evidence="1 2">NRRL Y-17804</strain>
    </source>
</reference>
<evidence type="ECO:0000313" key="2">
    <source>
        <dbReference type="Proteomes" id="UP000033140"/>
    </source>
</evidence>
<protein>
    <submittedName>
        <fullName evidence="1">Uncharacterized protein</fullName>
    </submittedName>
</protein>
<sequence>MHGHVHARTTWYKISTRRRRRKTLLNSLDHNTIHDYLSVHPTINDRERPTNQPFLNSLIISPTSTHTYTKQPKMLFNGVKRAATSSVLFSTCQQTRT</sequence>
<reference evidence="1 2" key="2">
    <citation type="journal article" date="2014" name="J. Gen. Appl. Microbiol.">
        <title>The early diverging ascomycetous budding yeast Saitoella complicata has three histone deacetylases belonging to the Clr6, Hos2, and Rpd3 lineages.</title>
        <authorList>
            <person name="Nishida H."/>
            <person name="Matsumoto T."/>
            <person name="Kondo S."/>
            <person name="Hamamoto M."/>
            <person name="Yoshikawa H."/>
        </authorList>
    </citation>
    <scope>NUCLEOTIDE SEQUENCE [LARGE SCALE GENOMIC DNA]</scope>
    <source>
        <strain evidence="1 2">NRRL Y-17804</strain>
    </source>
</reference>
<comment type="caution">
    <text evidence="1">The sequence shown here is derived from an EMBL/GenBank/DDBJ whole genome shotgun (WGS) entry which is preliminary data.</text>
</comment>
<reference evidence="1 2" key="3">
    <citation type="journal article" date="2015" name="Genome Announc.">
        <title>Draft Genome Sequence of the Archiascomycetous Yeast Saitoella complicata.</title>
        <authorList>
            <person name="Yamauchi K."/>
            <person name="Kondo S."/>
            <person name="Hamamoto M."/>
            <person name="Takahashi Y."/>
            <person name="Ogura Y."/>
            <person name="Hayashi T."/>
            <person name="Nishida H."/>
        </authorList>
    </citation>
    <scope>NUCLEOTIDE SEQUENCE [LARGE SCALE GENOMIC DNA]</scope>
    <source>
        <strain evidence="1 2">NRRL Y-17804</strain>
    </source>
</reference>
<dbReference type="AlphaFoldDB" id="A0A0E9NNL9"/>
<dbReference type="Proteomes" id="UP000033140">
    <property type="component" value="Unassembled WGS sequence"/>
</dbReference>
<name>A0A0E9NNL9_SAICN</name>
<dbReference type="EMBL" id="BACD03000046">
    <property type="protein sequence ID" value="GAO51419.1"/>
    <property type="molecule type" value="Genomic_DNA"/>
</dbReference>
<keyword evidence="2" id="KW-1185">Reference proteome</keyword>
<gene>
    <name evidence="1" type="ORF">G7K_5520-t1</name>
</gene>